<dbReference type="InterPro" id="IPR002933">
    <property type="entry name" value="Peptidase_M20"/>
</dbReference>
<evidence type="ECO:0000256" key="5">
    <source>
        <dbReference type="ARBA" id="ARBA00022723"/>
    </source>
</evidence>
<evidence type="ECO:0000256" key="10">
    <source>
        <dbReference type="PIRSR" id="PIRSR036696-2"/>
    </source>
</evidence>
<feature type="binding site" evidence="10">
    <location>
        <position position="140"/>
    </location>
    <ligand>
        <name>Zn(2+)</name>
        <dbReference type="ChEBI" id="CHEBI:29105"/>
        <label>2</label>
    </ligand>
</feature>
<feature type="binding site" evidence="10">
    <location>
        <position position="105"/>
    </location>
    <ligand>
        <name>Zn(2+)</name>
        <dbReference type="ChEBI" id="CHEBI:29105"/>
        <label>1</label>
    </ligand>
</feature>
<dbReference type="EC" id="3.5.1.14" evidence="3"/>
<evidence type="ECO:0000313" key="12">
    <source>
        <dbReference type="EMBL" id="JAA75865.1"/>
    </source>
</evidence>
<dbReference type="AlphaFoldDB" id="R4G453"/>
<evidence type="ECO:0000256" key="9">
    <source>
        <dbReference type="PIRSR" id="PIRSR036696-1"/>
    </source>
</evidence>
<dbReference type="SUPFAM" id="SSF55031">
    <property type="entry name" value="Bacterial exopeptidase dimerisation domain"/>
    <property type="match status" value="1"/>
</dbReference>
<dbReference type="NCBIfam" id="TIGR01880">
    <property type="entry name" value="Ac-peptdase-euk"/>
    <property type="match status" value="1"/>
</dbReference>
<evidence type="ECO:0000256" key="1">
    <source>
        <dbReference type="ARBA" id="ARBA00004496"/>
    </source>
</evidence>
<reference evidence="12" key="1">
    <citation type="submission" date="2013-04" db="EMBL/GenBank/DDBJ databases">
        <title>An insight into the transcriptome of the digestive tract of the blood sucking bug, Rhodnius prolixus.</title>
        <authorList>
            <person name="Ribeiro J.M.C."/>
            <person name="Genta F.A."/>
            <person name="Sorgine M.H.F."/>
            <person name="Paiva-Silva G.O."/>
            <person name="Majerowicz D."/>
            <person name="Medeiros M."/>
            <person name="Koerich L."/>
            <person name="Terra W.R."/>
            <person name="Ferreira C."/>
            <person name="Pimentel A.C."/>
            <person name="Bisch P.M."/>
            <person name="Diniz M.M.P."/>
            <person name="Nascimento R."/>
            <person name="Salmon D."/>
            <person name="Silber A.M."/>
            <person name="Alves M."/>
            <person name="Oliveira M.F."/>
            <person name="Gondim K.C."/>
            <person name="Silva Neto M.A.C."/>
            <person name="Atella G.C."/>
            <person name="Araujo H."/>
            <person name="Dias F.S."/>
            <person name="Polycarpo C.R."/>
            <person name="Fampa P."/>
            <person name="Melo A.C."/>
            <person name="Tanaka A.S."/>
            <person name="Balczun C."/>
            <person name="Oliveira J.H.M."/>
            <person name="Goncalves R."/>
            <person name="Lazoski C."/>
            <person name="Pereira M.A."/>
            <person name="Rivera-Pomar R."/>
            <person name="Diambra L."/>
            <person name="Schaub G.A."/>
            <person name="Garcia E.S."/>
            <person name="Azambuja P."/>
            <person name="Braz G.R.C."/>
            <person name="Oliveira P.L."/>
        </authorList>
    </citation>
    <scope>NUCLEOTIDE SEQUENCE</scope>
</reference>
<dbReference type="PROSITE" id="PS00759">
    <property type="entry name" value="ARGE_DAPE_CPG2_2"/>
    <property type="match status" value="1"/>
</dbReference>
<evidence type="ECO:0000256" key="8">
    <source>
        <dbReference type="ARBA" id="ARBA00029656"/>
    </source>
</evidence>
<dbReference type="GO" id="GO:0004046">
    <property type="term" value="F:aminoacylase activity"/>
    <property type="evidence" value="ECO:0007669"/>
    <property type="project" value="UniProtKB-EC"/>
</dbReference>
<dbReference type="InterPro" id="IPR036264">
    <property type="entry name" value="Bact_exopeptidase_dim_dom"/>
</dbReference>
<evidence type="ECO:0000256" key="2">
    <source>
        <dbReference type="ARBA" id="ARBA00006247"/>
    </source>
</evidence>
<feature type="binding site" evidence="10">
    <location>
        <position position="105"/>
    </location>
    <ligand>
        <name>Zn(2+)</name>
        <dbReference type="ChEBI" id="CHEBI:29105"/>
        <label>2</label>
    </ligand>
</feature>
<dbReference type="Gene3D" id="1.10.150.900">
    <property type="match status" value="1"/>
</dbReference>
<dbReference type="PANTHER" id="PTHR45892">
    <property type="entry name" value="AMINOACYLASE-1"/>
    <property type="match status" value="1"/>
</dbReference>
<keyword evidence="7 10" id="KW-0862">Zinc</keyword>
<keyword evidence="5 10" id="KW-0479">Metal-binding</keyword>
<dbReference type="SUPFAM" id="SSF53187">
    <property type="entry name" value="Zn-dependent exopeptidases"/>
    <property type="match status" value="1"/>
</dbReference>
<comment type="subcellular location">
    <subcellularLocation>
        <location evidence="1">Cytoplasm</location>
    </subcellularLocation>
</comment>
<dbReference type="VEuPathDB" id="VectorBase:RPRC010963"/>
<evidence type="ECO:0000256" key="3">
    <source>
        <dbReference type="ARBA" id="ARBA00011913"/>
    </source>
</evidence>
<protein>
    <recommendedName>
        <fullName evidence="3">N-acyl-aliphatic-L-amino acid amidohydrolase</fullName>
        <ecNumber evidence="3">3.5.1.14</ecNumber>
    </recommendedName>
    <alternativeName>
        <fullName evidence="8">N-acyl-L-amino-acid amidohydrolase</fullName>
    </alternativeName>
</protein>
<dbReference type="GO" id="GO:0046872">
    <property type="term" value="F:metal ion binding"/>
    <property type="evidence" value="ECO:0007669"/>
    <property type="project" value="UniProtKB-KW"/>
</dbReference>
<evidence type="ECO:0000256" key="6">
    <source>
        <dbReference type="ARBA" id="ARBA00022801"/>
    </source>
</evidence>
<feature type="binding site" evidence="10">
    <location>
        <position position="167"/>
    </location>
    <ligand>
        <name>Zn(2+)</name>
        <dbReference type="ChEBI" id="CHEBI:29105"/>
        <label>1</label>
    </ligand>
</feature>
<dbReference type="EMBL" id="GAHY01001645">
    <property type="protein sequence ID" value="JAA75865.1"/>
    <property type="molecule type" value="mRNA"/>
</dbReference>
<keyword evidence="6" id="KW-0378">Hydrolase</keyword>
<feature type="active site" description="Proton acceptor" evidence="9">
    <location>
        <position position="139"/>
    </location>
</feature>
<dbReference type="PROSITE" id="PS00758">
    <property type="entry name" value="ARGE_DAPE_CPG2_1"/>
    <property type="match status" value="1"/>
</dbReference>
<dbReference type="GO" id="GO:0006520">
    <property type="term" value="P:amino acid metabolic process"/>
    <property type="evidence" value="ECO:0007669"/>
    <property type="project" value="InterPro"/>
</dbReference>
<feature type="active site" evidence="9">
    <location>
        <position position="74"/>
    </location>
</feature>
<dbReference type="GO" id="GO:0005737">
    <property type="term" value="C:cytoplasm"/>
    <property type="evidence" value="ECO:0007669"/>
    <property type="project" value="UniProtKB-SubCell"/>
</dbReference>
<accession>R4G453</accession>
<feature type="domain" description="Peptidase M20 dimerisation" evidence="11">
    <location>
        <begin position="181"/>
        <end position="293"/>
    </location>
</feature>
<dbReference type="InterPro" id="IPR052083">
    <property type="entry name" value="Aminoacylase-1_M20A"/>
</dbReference>
<dbReference type="HOGENOM" id="CLU_021802_5_0_1"/>
<proteinExistence type="evidence at transcript level"/>
<dbReference type="Pfam" id="PF01546">
    <property type="entry name" value="Peptidase_M20"/>
    <property type="match status" value="1"/>
</dbReference>
<feature type="binding site" evidence="10">
    <location>
        <position position="72"/>
    </location>
    <ligand>
        <name>Zn(2+)</name>
        <dbReference type="ChEBI" id="CHEBI:29105"/>
        <label>1</label>
    </ligand>
</feature>
<evidence type="ECO:0000256" key="7">
    <source>
        <dbReference type="ARBA" id="ARBA00022833"/>
    </source>
</evidence>
<dbReference type="Gene3D" id="3.40.630.10">
    <property type="entry name" value="Zn peptidases"/>
    <property type="match status" value="1"/>
</dbReference>
<dbReference type="InterPro" id="IPR001261">
    <property type="entry name" value="ArgE/DapE_CS"/>
</dbReference>
<name>R4G453_RHOPR</name>
<evidence type="ECO:0000256" key="4">
    <source>
        <dbReference type="ARBA" id="ARBA00022490"/>
    </source>
</evidence>
<dbReference type="InterPro" id="IPR010159">
    <property type="entry name" value="N-acyl_aa_amidohydrolase"/>
</dbReference>
<organism evidence="12">
    <name type="scientific">Rhodnius prolixus</name>
    <name type="common">Triatomid bug</name>
    <dbReference type="NCBI Taxonomy" id="13249"/>
    <lineage>
        <taxon>Eukaryota</taxon>
        <taxon>Metazoa</taxon>
        <taxon>Ecdysozoa</taxon>
        <taxon>Arthropoda</taxon>
        <taxon>Hexapoda</taxon>
        <taxon>Insecta</taxon>
        <taxon>Pterygota</taxon>
        <taxon>Neoptera</taxon>
        <taxon>Paraneoptera</taxon>
        <taxon>Hemiptera</taxon>
        <taxon>Heteroptera</taxon>
        <taxon>Panheteroptera</taxon>
        <taxon>Cimicomorpha</taxon>
        <taxon>Reduviidae</taxon>
        <taxon>Triatominae</taxon>
        <taxon>Rhodnius</taxon>
    </lineage>
</organism>
<dbReference type="PANTHER" id="PTHR45892:SF1">
    <property type="entry name" value="AMINOACYLASE-1"/>
    <property type="match status" value="1"/>
</dbReference>
<dbReference type="PIRSF" id="PIRSF036696">
    <property type="entry name" value="ACY-1"/>
    <property type="match status" value="1"/>
</dbReference>
<feature type="binding site" evidence="10">
    <location>
        <position position="368"/>
    </location>
    <ligand>
        <name>Zn(2+)</name>
        <dbReference type="ChEBI" id="CHEBI:29105"/>
        <label>2</label>
    </ligand>
</feature>
<evidence type="ECO:0000259" key="11">
    <source>
        <dbReference type="Pfam" id="PF07687"/>
    </source>
</evidence>
<dbReference type="InterPro" id="IPR011650">
    <property type="entry name" value="Peptidase_M20_dimer"/>
</dbReference>
<comment type="cofactor">
    <cofactor evidence="10">
        <name>Zn(2+)</name>
        <dbReference type="ChEBI" id="CHEBI:29105"/>
    </cofactor>
    <text evidence="10">Binds 2 Zn(2+) ions per subunit.</text>
</comment>
<keyword evidence="4" id="KW-0963">Cytoplasm</keyword>
<dbReference type="Gene3D" id="3.30.70.360">
    <property type="match status" value="1"/>
</dbReference>
<sequence length="396" mass="44313">MEDEAVANLREYIRIPSVHPNVDYTECVTFIKRLAKNYGLPCNVFGKADKPVVILTWRGTDKHAGSILLNSHMDVVPVYKEKWSYDPFAAVKDDQGYIYGRGTQDTKSTGIQQISAVGRLKEKGISLKRTVHVSFVPDEEIGGVAGMGTFVKTEDFKKLNIAFAIDEGSPTEEDEMAIFNEERSAMKVRIHCCGPTGHGSLLLENTAGEKMRTVLNAFLDYRESQVLKMKNSKSVELAKIAEVTSINLTELKGGVQNNVVPPEIVLGFDVRLSVHEDHEQFFNWVETVCKSAGNDVRVEYSQKEPKTPKTAADSTNPFWTACMRVFDKMNIPVHVIPFYGCTDARYLRRIGVPSFGLTPMRNTPNLLHNHNEKVHESIFLEGLNVYANLIEALANV</sequence>
<comment type="similarity">
    <text evidence="2">Belongs to the peptidase M20A family.</text>
</comment>
<dbReference type="Pfam" id="PF07687">
    <property type="entry name" value="M20_dimer"/>
    <property type="match status" value="1"/>
</dbReference>